<evidence type="ECO:0000313" key="2">
    <source>
        <dbReference type="EMBL" id="CAF2852359.1"/>
    </source>
</evidence>
<dbReference type="SUPFAM" id="SSF56672">
    <property type="entry name" value="DNA/RNA polymerases"/>
    <property type="match status" value="1"/>
</dbReference>
<name>A0A7R8CLA4_LEPSM</name>
<dbReference type="Pfam" id="PF17919">
    <property type="entry name" value="RT_RNaseH_2"/>
    <property type="match status" value="1"/>
</dbReference>
<dbReference type="InterPro" id="IPR043502">
    <property type="entry name" value="DNA/RNA_pol_sf"/>
</dbReference>
<dbReference type="AlphaFoldDB" id="A0A7R8CLA4"/>
<dbReference type="InterPro" id="IPR043128">
    <property type="entry name" value="Rev_trsase/Diguanyl_cyclase"/>
</dbReference>
<dbReference type="GO" id="GO:0071897">
    <property type="term" value="P:DNA biosynthetic process"/>
    <property type="evidence" value="ECO:0007669"/>
    <property type="project" value="UniProtKB-ARBA"/>
</dbReference>
<organism evidence="2 3">
    <name type="scientific">Lepeophtheirus salmonis</name>
    <name type="common">Salmon louse</name>
    <name type="synonym">Caligus salmonis</name>
    <dbReference type="NCBI Taxonomy" id="72036"/>
    <lineage>
        <taxon>Eukaryota</taxon>
        <taxon>Metazoa</taxon>
        <taxon>Ecdysozoa</taxon>
        <taxon>Arthropoda</taxon>
        <taxon>Crustacea</taxon>
        <taxon>Multicrustacea</taxon>
        <taxon>Hexanauplia</taxon>
        <taxon>Copepoda</taxon>
        <taxon>Siphonostomatoida</taxon>
        <taxon>Caligidae</taxon>
        <taxon>Lepeophtheirus</taxon>
    </lineage>
</organism>
<evidence type="ECO:0000313" key="3">
    <source>
        <dbReference type="Proteomes" id="UP000675881"/>
    </source>
</evidence>
<dbReference type="PANTHER" id="PTHR37984">
    <property type="entry name" value="PROTEIN CBG26694"/>
    <property type="match status" value="1"/>
</dbReference>
<dbReference type="Gene3D" id="3.30.70.270">
    <property type="match status" value="1"/>
</dbReference>
<dbReference type="OrthoDB" id="6380665at2759"/>
<evidence type="ECO:0000259" key="1">
    <source>
        <dbReference type="Pfam" id="PF17919"/>
    </source>
</evidence>
<reference evidence="2" key="1">
    <citation type="submission" date="2021-02" db="EMBL/GenBank/DDBJ databases">
        <authorList>
            <person name="Bekaert M."/>
        </authorList>
    </citation>
    <scope>NUCLEOTIDE SEQUENCE</scope>
    <source>
        <strain evidence="2">IoA-00</strain>
    </source>
</reference>
<accession>A0A7R8CLA4</accession>
<dbReference type="InterPro" id="IPR041577">
    <property type="entry name" value="RT_RNaseH_2"/>
</dbReference>
<dbReference type="Proteomes" id="UP000675881">
    <property type="component" value="Chromosome 14"/>
</dbReference>
<gene>
    <name evidence="2" type="ORF">LSAA_5498</name>
</gene>
<protein>
    <submittedName>
        <fullName evidence="2">(salmon louse) hypothetical protein</fullName>
    </submittedName>
</protein>
<feature type="domain" description="Reverse transcriptase/retrotransposon-derived protein RNase H-like" evidence="1">
    <location>
        <begin position="104"/>
        <end position="148"/>
    </location>
</feature>
<keyword evidence="3" id="KW-1185">Reference proteome</keyword>
<dbReference type="PANTHER" id="PTHR37984:SF9">
    <property type="entry name" value="INTEGRASE CATALYTIC DOMAIN-CONTAINING PROTEIN"/>
    <property type="match status" value="1"/>
</dbReference>
<sequence length="150" mass="16807">MEKKNYIDNIANDIKEREAKLKLGPDCLFQLVYERICKAGSRLHRNKCTFAVPDLTFLGFKVSKHGRSLNPELTRPLLEFPTPTSPSEVKSFLGLVNFNGHFLDEESERLSSIKKAITEAPCLTNYDPSMLLILSTDASPLDLGAVCMCK</sequence>
<dbReference type="EMBL" id="HG994593">
    <property type="protein sequence ID" value="CAF2852359.1"/>
    <property type="molecule type" value="Genomic_DNA"/>
</dbReference>
<dbReference type="InterPro" id="IPR050951">
    <property type="entry name" value="Retrovirus_Pol_polyprotein"/>
</dbReference>
<proteinExistence type="predicted"/>